<name>A0AC11CW74_SHEEP</name>
<reference evidence="1" key="3">
    <citation type="submission" date="2025-09" db="UniProtKB">
        <authorList>
            <consortium name="Ensembl"/>
        </authorList>
    </citation>
    <scope>IDENTIFICATION</scope>
</reference>
<dbReference type="Ensembl" id="ENSOART00020050496.1">
    <property type="protein sequence ID" value="ENSOARP00020035016.1"/>
    <property type="gene ID" value="ENSOARG00020039332.1"/>
</dbReference>
<sequence>MGSLDQKKTRTLPTMEETMKEMKNEKCREETKRKNEDFYGKEKLLREESNRDLLAPPVQTQMKAHASTPFFGKQEPSWLPAALAKAFSQDPGCHEMARATISECTAVQSHHLYLRGYFNQ</sequence>
<evidence type="ECO:0000313" key="1">
    <source>
        <dbReference type="Ensembl" id="ENSOARP00020035016.1"/>
    </source>
</evidence>
<reference evidence="1" key="1">
    <citation type="submission" date="2020-11" db="EMBL/GenBank/DDBJ databases">
        <authorList>
            <person name="Davenport K.M."/>
            <person name="Bickhart D.M."/>
            <person name="Smith T.P.L."/>
            <person name="Murdoch B.M."/>
            <person name="Rosen B.D."/>
        </authorList>
    </citation>
    <scope>NUCLEOTIDE SEQUENCE [LARGE SCALE GENOMIC DNA]</scope>
    <source>
        <strain evidence="1">OAR_USU_Benz2616</strain>
    </source>
</reference>
<protein>
    <submittedName>
        <fullName evidence="1">Uncharacterized protein</fullName>
    </submittedName>
</protein>
<organism evidence="1">
    <name type="scientific">Ovis aries</name>
    <name type="common">Sheep</name>
    <dbReference type="NCBI Taxonomy" id="9940"/>
    <lineage>
        <taxon>Eukaryota</taxon>
        <taxon>Metazoa</taxon>
        <taxon>Chordata</taxon>
        <taxon>Craniata</taxon>
        <taxon>Vertebrata</taxon>
        <taxon>Euteleostomi</taxon>
        <taxon>Mammalia</taxon>
        <taxon>Eutheria</taxon>
        <taxon>Laurasiatheria</taxon>
        <taxon>Artiodactyla</taxon>
        <taxon>Ruminantia</taxon>
        <taxon>Pecora</taxon>
        <taxon>Bovidae</taxon>
        <taxon>Caprinae</taxon>
        <taxon>Ovis</taxon>
    </lineage>
</organism>
<accession>A0AC11CW74</accession>
<proteinExistence type="predicted"/>
<reference evidence="1" key="2">
    <citation type="submission" date="2025-08" db="UniProtKB">
        <authorList>
            <consortium name="Ensembl"/>
        </authorList>
    </citation>
    <scope>IDENTIFICATION</scope>
</reference>